<reference evidence="5" key="1">
    <citation type="submission" date="2020-07" db="EMBL/GenBank/DDBJ databases">
        <title>Huge and variable diversity of episymbiotic CPR bacteria and DPANN archaea in groundwater ecosystems.</title>
        <authorList>
            <person name="He C.Y."/>
            <person name="Keren R."/>
            <person name="Whittaker M."/>
            <person name="Farag I.F."/>
            <person name="Doudna J."/>
            <person name="Cate J.H.D."/>
            <person name="Banfield J.F."/>
        </authorList>
    </citation>
    <scope>NUCLEOTIDE SEQUENCE</scope>
    <source>
        <strain evidence="5">NC_groundwater_1520_Pr4_B-0.1um_53_5</strain>
    </source>
</reference>
<proteinExistence type="predicted"/>
<dbReference type="PANTHER" id="PTHR16214">
    <property type="entry name" value="TRANSMEMBRANE PROTEIN 260"/>
    <property type="match status" value="1"/>
</dbReference>
<feature type="transmembrane region" description="Helical" evidence="4">
    <location>
        <begin position="7"/>
        <end position="24"/>
    </location>
</feature>
<name>A0A933I8B7_UNCT6</name>
<keyword evidence="2 3" id="KW-0802">TPR repeat</keyword>
<dbReference type="Proteomes" id="UP000736328">
    <property type="component" value="Unassembled WGS sequence"/>
</dbReference>
<evidence type="ECO:0000313" key="6">
    <source>
        <dbReference type="Proteomes" id="UP000736328"/>
    </source>
</evidence>
<dbReference type="InterPro" id="IPR021280">
    <property type="entry name" value="TMEM260-like"/>
</dbReference>
<feature type="repeat" description="TPR" evidence="3">
    <location>
        <begin position="749"/>
        <end position="782"/>
    </location>
</feature>
<dbReference type="SUPFAM" id="SSF48452">
    <property type="entry name" value="TPR-like"/>
    <property type="match status" value="1"/>
</dbReference>
<dbReference type="Pfam" id="PF11028">
    <property type="entry name" value="TMEM260-like"/>
    <property type="match status" value="1"/>
</dbReference>
<dbReference type="PROSITE" id="PS50005">
    <property type="entry name" value="TPR"/>
    <property type="match status" value="2"/>
</dbReference>
<keyword evidence="4" id="KW-0472">Membrane</keyword>
<sequence length="830" mass="94693">MQKETKIRLLTGLGVFLTAFIVYVKTMAATTSFWDCGEFIAISNILGIPHPPGYPLYAVIGRTTILMFRFLPEIAARINLLSPLFSAITVAFVYLLTVKLIVLWRGEPKDDLERLMLHLSGAVGAIFLAFAPTWWDNSVEAEVYGLAMFTLTLTVWLAMRWRDNMGQVGNRKVILLLAFLFGLGWASHMATLLAALPILIFILLIDWKALMDWKIWLIGAALFFLALTINAYLLVRSNLNPGINECAPKDWESLMYVLQRKQYEPFNFFQRKADFMYQFNHMYFRYFKWQFNVVSMALGIFGALMHLWEGEDKKLSTAALILLVGGILLGVFQGSPLAAILIALAVVFGFFHLLKRKDKSFSIVGPAFLVTGLGLVVYLNMGNPQPRDRDYIYAPCYLFFAVWIGMGTWRLMRLVREVMTKQAKEWSRYAIIALGVILLAVGLYNVKRYYHEKDRSNNWIPSDYGYNILQSALPGGIVFTNGDNDTFPVWFVQEVLRVRKDVRIVNLSLGNTNWYLKQMKQNGVALDISDYQIDQLQPLRTPDGQIFKVSDIAVRLIIAANAGKKLSFAQALAPPKEFAALVFGKDYQEKHPIYFAATVSDDNLTGLENYLSFEGMLYRILPDSAAKKQPNIQVTRNNLNQVYRMRGLTDPKVFKDENTQRLLGNYAVTYWNLGMALRRQADQTRQNNRLQQAKELRLQAVQQFEQAHNIMPEESAGLNWLGVTYAELGEFAKALGYFRKVMQKDPANPYILMQLGMSFQQAGMPDSAEYYYMKGIQINPNFGEGYGRLYTFYLTRKDTAKAIAILEQWLARNPSDANARSELNKLKKTR</sequence>
<keyword evidence="1" id="KW-0677">Repeat</keyword>
<accession>A0A933I8B7</accession>
<dbReference type="AlphaFoldDB" id="A0A933I8B7"/>
<feature type="transmembrane region" description="Helical" evidence="4">
    <location>
        <begin position="215"/>
        <end position="235"/>
    </location>
</feature>
<dbReference type="Pfam" id="PF13181">
    <property type="entry name" value="TPR_8"/>
    <property type="match status" value="1"/>
</dbReference>
<feature type="transmembrane region" description="Helical" evidence="4">
    <location>
        <begin position="115"/>
        <end position="135"/>
    </location>
</feature>
<dbReference type="InterPro" id="IPR011990">
    <property type="entry name" value="TPR-like_helical_dom_sf"/>
</dbReference>
<feature type="transmembrane region" description="Helical" evidence="4">
    <location>
        <begin position="314"/>
        <end position="332"/>
    </location>
</feature>
<feature type="transmembrane region" description="Helical" evidence="4">
    <location>
        <begin position="391"/>
        <end position="409"/>
    </location>
</feature>
<dbReference type="PANTHER" id="PTHR16214:SF3">
    <property type="entry name" value="TRANSMEMBRANE PROTEIN 260"/>
    <property type="match status" value="1"/>
</dbReference>
<dbReference type="Pfam" id="PF07719">
    <property type="entry name" value="TPR_2"/>
    <property type="match status" value="1"/>
</dbReference>
<gene>
    <name evidence="5" type="ORF">HY768_02510</name>
</gene>
<dbReference type="InterPro" id="IPR013105">
    <property type="entry name" value="TPR_2"/>
</dbReference>
<organism evidence="5 6">
    <name type="scientific">candidate division TA06 bacterium</name>
    <dbReference type="NCBI Taxonomy" id="2250710"/>
    <lineage>
        <taxon>Bacteria</taxon>
        <taxon>Bacteria division TA06</taxon>
    </lineage>
</organism>
<evidence type="ECO:0000313" key="5">
    <source>
        <dbReference type="EMBL" id="MBI4726091.1"/>
    </source>
</evidence>
<evidence type="ECO:0000256" key="2">
    <source>
        <dbReference type="ARBA" id="ARBA00022803"/>
    </source>
</evidence>
<protein>
    <submittedName>
        <fullName evidence="5">DUF2723 domain-containing protein</fullName>
    </submittedName>
</protein>
<evidence type="ECO:0000256" key="3">
    <source>
        <dbReference type="PROSITE-ProRule" id="PRU00339"/>
    </source>
</evidence>
<feature type="transmembrane region" description="Helical" evidence="4">
    <location>
        <begin position="429"/>
        <end position="446"/>
    </location>
</feature>
<dbReference type="InterPro" id="IPR052724">
    <property type="entry name" value="GT117_domain-containing"/>
</dbReference>
<feature type="transmembrane region" description="Helical" evidence="4">
    <location>
        <begin position="80"/>
        <end position="103"/>
    </location>
</feature>
<dbReference type="SMART" id="SM00028">
    <property type="entry name" value="TPR"/>
    <property type="match status" value="3"/>
</dbReference>
<keyword evidence="4" id="KW-1133">Transmembrane helix</keyword>
<feature type="transmembrane region" description="Helical" evidence="4">
    <location>
        <begin position="289"/>
        <end position="308"/>
    </location>
</feature>
<evidence type="ECO:0000256" key="4">
    <source>
        <dbReference type="SAM" id="Phobius"/>
    </source>
</evidence>
<feature type="transmembrane region" description="Helical" evidence="4">
    <location>
        <begin position="141"/>
        <end position="161"/>
    </location>
</feature>
<dbReference type="Gene3D" id="1.25.40.10">
    <property type="entry name" value="Tetratricopeptide repeat domain"/>
    <property type="match status" value="2"/>
</dbReference>
<dbReference type="InterPro" id="IPR019734">
    <property type="entry name" value="TPR_rpt"/>
</dbReference>
<comment type="caution">
    <text evidence="5">The sequence shown here is derived from an EMBL/GenBank/DDBJ whole genome shotgun (WGS) entry which is preliminary data.</text>
</comment>
<feature type="transmembrane region" description="Helical" evidence="4">
    <location>
        <begin position="173"/>
        <end position="203"/>
    </location>
</feature>
<keyword evidence="4" id="KW-0812">Transmembrane</keyword>
<feature type="transmembrane region" description="Helical" evidence="4">
    <location>
        <begin position="360"/>
        <end position="379"/>
    </location>
</feature>
<feature type="repeat" description="TPR" evidence="3">
    <location>
        <begin position="715"/>
        <end position="748"/>
    </location>
</feature>
<evidence type="ECO:0000256" key="1">
    <source>
        <dbReference type="ARBA" id="ARBA00022737"/>
    </source>
</evidence>
<dbReference type="EMBL" id="JACQXR010000031">
    <property type="protein sequence ID" value="MBI4726091.1"/>
    <property type="molecule type" value="Genomic_DNA"/>
</dbReference>